<comment type="similarity">
    <text evidence="4 11">Belongs to the inositol monophosphatase superfamily.</text>
</comment>
<keyword evidence="5 10" id="KW-0479">Metal-binding</keyword>
<dbReference type="PANTHER" id="PTHR20854">
    <property type="entry name" value="INOSITOL MONOPHOSPHATASE"/>
    <property type="match status" value="1"/>
</dbReference>
<feature type="binding site" evidence="10">
    <location>
        <position position="211"/>
    </location>
    <ligand>
        <name>Mg(2+)</name>
        <dbReference type="ChEBI" id="CHEBI:18420"/>
        <label>1</label>
        <note>catalytic</note>
    </ligand>
</feature>
<dbReference type="Proteomes" id="UP000605992">
    <property type="component" value="Unassembled WGS sequence"/>
</dbReference>
<gene>
    <name evidence="12" type="primary">suhB</name>
    <name evidence="12" type="ORF">Pth03_28820</name>
</gene>
<evidence type="ECO:0000256" key="3">
    <source>
        <dbReference type="ARBA" id="ARBA00004970"/>
    </source>
</evidence>
<evidence type="ECO:0000256" key="6">
    <source>
        <dbReference type="ARBA" id="ARBA00022801"/>
    </source>
</evidence>
<comment type="cofactor">
    <cofactor evidence="2 10 11">
        <name>Mg(2+)</name>
        <dbReference type="ChEBI" id="CHEBI:18420"/>
    </cofactor>
</comment>
<keyword evidence="6 11" id="KW-0378">Hydrolase</keyword>
<dbReference type="InterPro" id="IPR000760">
    <property type="entry name" value="Inositol_monophosphatase-like"/>
</dbReference>
<proteinExistence type="inferred from homology"/>
<dbReference type="PANTHER" id="PTHR20854:SF4">
    <property type="entry name" value="INOSITOL-1-MONOPHOSPHATASE-RELATED"/>
    <property type="match status" value="1"/>
</dbReference>
<comment type="catalytic activity">
    <reaction evidence="8">
        <text>L-histidinol phosphate + H2O = L-histidinol + phosphate</text>
        <dbReference type="Rhea" id="RHEA:14465"/>
        <dbReference type="ChEBI" id="CHEBI:15377"/>
        <dbReference type="ChEBI" id="CHEBI:43474"/>
        <dbReference type="ChEBI" id="CHEBI:57699"/>
        <dbReference type="ChEBI" id="CHEBI:57980"/>
        <dbReference type="EC" id="3.1.3.15"/>
    </reaction>
</comment>
<protein>
    <recommendedName>
        <fullName evidence="11">Inositol-1-monophosphatase</fullName>
        <ecNumber evidence="11">3.1.3.25</ecNumber>
    </recommendedName>
</protein>
<comment type="function">
    <text evidence="9">Catalyzes the dephosphorylation of histidinol-phosphate to histidinol, the direct precursor of histidine.</text>
</comment>
<dbReference type="InterPro" id="IPR020550">
    <property type="entry name" value="Inositol_monophosphatase_CS"/>
</dbReference>
<evidence type="ECO:0000256" key="4">
    <source>
        <dbReference type="ARBA" id="ARBA00009759"/>
    </source>
</evidence>
<feature type="binding site" evidence="10">
    <location>
        <position position="68"/>
    </location>
    <ligand>
        <name>Mg(2+)</name>
        <dbReference type="ChEBI" id="CHEBI:18420"/>
        <label>1</label>
        <note>catalytic</note>
    </ligand>
</feature>
<dbReference type="GO" id="GO:0006020">
    <property type="term" value="P:inositol metabolic process"/>
    <property type="evidence" value="ECO:0007669"/>
    <property type="project" value="TreeGrafter"/>
</dbReference>
<dbReference type="GO" id="GO:0046872">
    <property type="term" value="F:metal ion binding"/>
    <property type="evidence" value="ECO:0007669"/>
    <property type="project" value="UniProtKB-KW"/>
</dbReference>
<dbReference type="InterPro" id="IPR033942">
    <property type="entry name" value="IMPase"/>
</dbReference>
<dbReference type="CDD" id="cd01639">
    <property type="entry name" value="IMPase"/>
    <property type="match status" value="1"/>
</dbReference>
<organism evidence="12 13">
    <name type="scientific">Planotetraspora thailandica</name>
    <dbReference type="NCBI Taxonomy" id="487172"/>
    <lineage>
        <taxon>Bacteria</taxon>
        <taxon>Bacillati</taxon>
        <taxon>Actinomycetota</taxon>
        <taxon>Actinomycetes</taxon>
        <taxon>Streptosporangiales</taxon>
        <taxon>Streptosporangiaceae</taxon>
        <taxon>Planotetraspora</taxon>
    </lineage>
</organism>
<feature type="binding site" evidence="10">
    <location>
        <position position="87"/>
    </location>
    <ligand>
        <name>Mg(2+)</name>
        <dbReference type="ChEBI" id="CHEBI:18420"/>
        <label>1</label>
        <note>catalytic</note>
    </ligand>
</feature>
<dbReference type="AlphaFoldDB" id="A0A8J3UZ23"/>
<evidence type="ECO:0000313" key="13">
    <source>
        <dbReference type="Proteomes" id="UP000605992"/>
    </source>
</evidence>
<dbReference type="GO" id="GO:0046854">
    <property type="term" value="P:phosphatidylinositol phosphate biosynthetic process"/>
    <property type="evidence" value="ECO:0007669"/>
    <property type="project" value="InterPro"/>
</dbReference>
<evidence type="ECO:0000256" key="8">
    <source>
        <dbReference type="ARBA" id="ARBA00049158"/>
    </source>
</evidence>
<dbReference type="Gene3D" id="3.40.190.80">
    <property type="match status" value="1"/>
</dbReference>
<evidence type="ECO:0000256" key="5">
    <source>
        <dbReference type="ARBA" id="ARBA00022723"/>
    </source>
</evidence>
<comment type="caution">
    <text evidence="12">The sequence shown here is derived from an EMBL/GenBank/DDBJ whole genome shotgun (WGS) entry which is preliminary data.</text>
</comment>
<dbReference type="FunFam" id="3.30.540.10:FF:000003">
    <property type="entry name" value="Inositol-1-monophosphatase"/>
    <property type="match status" value="1"/>
</dbReference>
<dbReference type="GO" id="GO:0008934">
    <property type="term" value="F:inositol monophosphate 1-phosphatase activity"/>
    <property type="evidence" value="ECO:0007669"/>
    <property type="project" value="InterPro"/>
</dbReference>
<keyword evidence="7 10" id="KW-0460">Magnesium</keyword>
<dbReference type="GO" id="GO:0007165">
    <property type="term" value="P:signal transduction"/>
    <property type="evidence" value="ECO:0007669"/>
    <property type="project" value="TreeGrafter"/>
</dbReference>
<dbReference type="GO" id="GO:0004401">
    <property type="term" value="F:histidinol-phosphatase activity"/>
    <property type="evidence" value="ECO:0007669"/>
    <property type="project" value="UniProtKB-EC"/>
</dbReference>
<evidence type="ECO:0000313" key="12">
    <source>
        <dbReference type="EMBL" id="GII54493.1"/>
    </source>
</evidence>
<dbReference type="EMBL" id="BOOR01000018">
    <property type="protein sequence ID" value="GII54493.1"/>
    <property type="molecule type" value="Genomic_DNA"/>
</dbReference>
<comment type="pathway">
    <text evidence="3">Amino-acid biosynthesis; L-histidine biosynthesis; L-histidine from 5-phospho-alpha-D-ribose 1-diphosphate: step 8/9.</text>
</comment>
<evidence type="ECO:0000256" key="1">
    <source>
        <dbReference type="ARBA" id="ARBA00001033"/>
    </source>
</evidence>
<evidence type="ECO:0000256" key="11">
    <source>
        <dbReference type="RuleBase" id="RU364068"/>
    </source>
</evidence>
<accession>A0A8J3UZ23</accession>
<dbReference type="SUPFAM" id="SSF56655">
    <property type="entry name" value="Carbohydrate phosphatase"/>
    <property type="match status" value="1"/>
</dbReference>
<dbReference type="PROSITE" id="PS00629">
    <property type="entry name" value="IMP_1"/>
    <property type="match status" value="1"/>
</dbReference>
<sequence>MVGELLELALDIARETGEMLLAERPARPEVLATKSSPTDIVTSLDRAAEQLIRARIGEARPGDAILGEEGGDTPGEGRVRWVVDPIDGTVNFLYGLPAWAVSIAAELDGEIVAGVVYNVPLGELFSASKGGGAWLAGERLHCTTGVPVEAALVATGFAYGAERRRVQAEVLTTLLPTVRDIRRSGSCAIDLCSVAAGRVDAYYERGVNYWDYAAGGLVATEAGARFGSLNGRPSDADVTICADPGLYGELHELLTSIGLDRA</sequence>
<dbReference type="EC" id="3.1.3.25" evidence="11"/>
<reference evidence="12" key="1">
    <citation type="submission" date="2021-01" db="EMBL/GenBank/DDBJ databases">
        <title>Whole genome shotgun sequence of Planotetraspora thailandica NBRC 104271.</title>
        <authorList>
            <person name="Komaki H."/>
            <person name="Tamura T."/>
        </authorList>
    </citation>
    <scope>NUCLEOTIDE SEQUENCE</scope>
    <source>
        <strain evidence="12">NBRC 104271</strain>
    </source>
</reference>
<evidence type="ECO:0000256" key="2">
    <source>
        <dbReference type="ARBA" id="ARBA00001946"/>
    </source>
</evidence>
<dbReference type="PRINTS" id="PR00377">
    <property type="entry name" value="IMPHPHTASES"/>
</dbReference>
<evidence type="ECO:0000256" key="7">
    <source>
        <dbReference type="ARBA" id="ARBA00022842"/>
    </source>
</evidence>
<feature type="binding site" evidence="10">
    <location>
        <position position="84"/>
    </location>
    <ligand>
        <name>Mg(2+)</name>
        <dbReference type="ChEBI" id="CHEBI:18420"/>
        <label>1</label>
        <note>catalytic</note>
    </ligand>
</feature>
<comment type="catalytic activity">
    <reaction evidence="1 11">
        <text>a myo-inositol phosphate + H2O = myo-inositol + phosphate</text>
        <dbReference type="Rhea" id="RHEA:24056"/>
        <dbReference type="ChEBI" id="CHEBI:15377"/>
        <dbReference type="ChEBI" id="CHEBI:17268"/>
        <dbReference type="ChEBI" id="CHEBI:43474"/>
        <dbReference type="ChEBI" id="CHEBI:84139"/>
        <dbReference type="EC" id="3.1.3.25"/>
    </reaction>
</comment>
<feature type="binding site" evidence="10">
    <location>
        <position position="86"/>
    </location>
    <ligand>
        <name>Mg(2+)</name>
        <dbReference type="ChEBI" id="CHEBI:18420"/>
        <label>1</label>
        <note>catalytic</note>
    </ligand>
</feature>
<dbReference type="Pfam" id="PF00459">
    <property type="entry name" value="Inositol_P"/>
    <property type="match status" value="1"/>
</dbReference>
<evidence type="ECO:0000256" key="9">
    <source>
        <dbReference type="ARBA" id="ARBA00053547"/>
    </source>
</evidence>
<dbReference type="Gene3D" id="3.30.540.10">
    <property type="entry name" value="Fructose-1,6-Bisphosphatase, subunit A, domain 1"/>
    <property type="match status" value="1"/>
</dbReference>
<dbReference type="PROSITE" id="PS00630">
    <property type="entry name" value="IMP_2"/>
    <property type="match status" value="1"/>
</dbReference>
<evidence type="ECO:0000256" key="10">
    <source>
        <dbReference type="PIRSR" id="PIRSR600760-2"/>
    </source>
</evidence>
<name>A0A8J3UZ23_9ACTN</name>
<dbReference type="InterPro" id="IPR020583">
    <property type="entry name" value="Inositol_monoP_metal-BS"/>
</dbReference>
<keyword evidence="13" id="KW-1185">Reference proteome</keyword>